<dbReference type="AlphaFoldDB" id="A0A484NKA2"/>
<keyword evidence="1" id="KW-0479">Metal-binding</keyword>
<name>A0A484NKA2_9ASTE</name>
<dbReference type="InterPro" id="IPR007527">
    <property type="entry name" value="Znf_SWIM"/>
</dbReference>
<keyword evidence="2 4" id="KW-0863">Zinc-finger</keyword>
<dbReference type="PANTHER" id="PTHR31973">
    <property type="entry name" value="POLYPROTEIN, PUTATIVE-RELATED"/>
    <property type="match status" value="1"/>
</dbReference>
<dbReference type="SMART" id="SM00575">
    <property type="entry name" value="ZnF_PMZ"/>
    <property type="match status" value="1"/>
</dbReference>
<accession>A0A484NKA2</accession>
<evidence type="ECO:0000256" key="3">
    <source>
        <dbReference type="ARBA" id="ARBA00022833"/>
    </source>
</evidence>
<dbReference type="EMBL" id="OOIL02006685">
    <property type="protein sequence ID" value="VFR00275.1"/>
    <property type="molecule type" value="Genomic_DNA"/>
</dbReference>
<dbReference type="GO" id="GO:0008270">
    <property type="term" value="F:zinc ion binding"/>
    <property type="evidence" value="ECO:0007669"/>
    <property type="project" value="UniProtKB-KW"/>
</dbReference>
<dbReference type="PROSITE" id="PS50966">
    <property type="entry name" value="ZF_SWIM"/>
    <property type="match status" value="1"/>
</dbReference>
<dbReference type="OrthoDB" id="1299290at2759"/>
<evidence type="ECO:0000313" key="7">
    <source>
        <dbReference type="Proteomes" id="UP000595140"/>
    </source>
</evidence>
<sequence>MSVSSPYVLSYGLVMIPHVIPNPISTIPLRGTHLPTAMRAPRVVLSVICTKAAQVVITTITVSYLLGHFRCLRHTVKEALDYRPVQCVISDRHEGIISAVNTVFPGVSHGHCIYHIFGNIKHNFRGSQKSLSWKFYGAARAASKAECYQYLQYLEQDDPRIIPYLDDIGFEKWARSFSTNRYSIMTSNLAESMNSVDAVPREYPIARVVDFLLVRPASNFEFLVIETDGRSFVVNFQDRTCTCGEFQLDNFVCVHAVAVTRQRPGLSCYDYVSPYYTASAWSSAYNGVVHPIPSKDLWVLPDDVHAIICKPPTCSKRPPGRPKKRRIPSRGYLVPEVFTAFDSGIKGYGLNV</sequence>
<evidence type="ECO:0000313" key="6">
    <source>
        <dbReference type="EMBL" id="VFR00275.1"/>
    </source>
</evidence>
<reference evidence="6 7" key="1">
    <citation type="submission" date="2018-04" db="EMBL/GenBank/DDBJ databases">
        <authorList>
            <person name="Vogel A."/>
        </authorList>
    </citation>
    <scope>NUCLEOTIDE SEQUENCE [LARGE SCALE GENOMIC DNA]</scope>
</reference>
<keyword evidence="3" id="KW-0862">Zinc</keyword>
<dbReference type="Pfam" id="PF10551">
    <property type="entry name" value="MULE"/>
    <property type="match status" value="1"/>
</dbReference>
<keyword evidence="7" id="KW-1185">Reference proteome</keyword>
<protein>
    <recommendedName>
        <fullName evidence="5">SWIM-type domain-containing protein</fullName>
    </recommendedName>
</protein>
<organism evidence="6 7">
    <name type="scientific">Cuscuta campestris</name>
    <dbReference type="NCBI Taxonomy" id="132261"/>
    <lineage>
        <taxon>Eukaryota</taxon>
        <taxon>Viridiplantae</taxon>
        <taxon>Streptophyta</taxon>
        <taxon>Embryophyta</taxon>
        <taxon>Tracheophyta</taxon>
        <taxon>Spermatophyta</taxon>
        <taxon>Magnoliopsida</taxon>
        <taxon>eudicotyledons</taxon>
        <taxon>Gunneridae</taxon>
        <taxon>Pentapetalae</taxon>
        <taxon>asterids</taxon>
        <taxon>lamiids</taxon>
        <taxon>Solanales</taxon>
        <taxon>Convolvulaceae</taxon>
        <taxon>Cuscuteae</taxon>
        <taxon>Cuscuta</taxon>
        <taxon>Cuscuta subgen. Grammica</taxon>
        <taxon>Cuscuta sect. Cleistogrammica</taxon>
    </lineage>
</organism>
<evidence type="ECO:0000256" key="1">
    <source>
        <dbReference type="ARBA" id="ARBA00022723"/>
    </source>
</evidence>
<proteinExistence type="predicted"/>
<dbReference type="InterPro" id="IPR018289">
    <property type="entry name" value="MULE_transposase_dom"/>
</dbReference>
<dbReference type="InterPro" id="IPR006564">
    <property type="entry name" value="Znf_PMZ"/>
</dbReference>
<gene>
    <name evidence="6" type="ORF">CCAM_LOCUS42050</name>
</gene>
<evidence type="ECO:0000259" key="5">
    <source>
        <dbReference type="PROSITE" id="PS50966"/>
    </source>
</evidence>
<dbReference type="Proteomes" id="UP000595140">
    <property type="component" value="Unassembled WGS sequence"/>
</dbReference>
<dbReference type="PANTHER" id="PTHR31973:SF113">
    <property type="entry name" value="PROTEIN FAR1-RELATED SEQUENCE 5-LIKE"/>
    <property type="match status" value="1"/>
</dbReference>
<dbReference type="Pfam" id="PF04434">
    <property type="entry name" value="SWIM"/>
    <property type="match status" value="1"/>
</dbReference>
<feature type="domain" description="SWIM-type" evidence="5">
    <location>
        <begin position="232"/>
        <end position="264"/>
    </location>
</feature>
<evidence type="ECO:0000256" key="2">
    <source>
        <dbReference type="ARBA" id="ARBA00022771"/>
    </source>
</evidence>
<evidence type="ECO:0000256" key="4">
    <source>
        <dbReference type="PROSITE-ProRule" id="PRU00325"/>
    </source>
</evidence>